<evidence type="ECO:0000256" key="3">
    <source>
        <dbReference type="ARBA" id="ARBA00022840"/>
    </source>
</evidence>
<accession>A0ABV6LK37</accession>
<keyword evidence="1" id="KW-0547">Nucleotide-binding</keyword>
<dbReference type="SMART" id="SM00797">
    <property type="entry name" value="AHS2"/>
    <property type="match status" value="1"/>
</dbReference>
<reference evidence="5 6" key="1">
    <citation type="submission" date="2024-09" db="EMBL/GenBank/DDBJ databases">
        <authorList>
            <person name="Sun Q."/>
            <person name="Mori K."/>
        </authorList>
    </citation>
    <scope>NUCLEOTIDE SEQUENCE [LARGE SCALE GENOMIC DNA]</scope>
    <source>
        <strain evidence="5 6">NCAIM B.02529</strain>
    </source>
</reference>
<dbReference type="Proteomes" id="UP001589836">
    <property type="component" value="Unassembled WGS sequence"/>
</dbReference>
<dbReference type="PANTHER" id="PTHR43309:SF5">
    <property type="entry name" value="5-OXOPROLINASE SUBUNIT C"/>
    <property type="match status" value="1"/>
</dbReference>
<name>A0ABV6LK37_9BACI</name>
<gene>
    <name evidence="5" type="ORF">ACFFGV_04040</name>
</gene>
<dbReference type="NCBIfam" id="TIGR00724">
    <property type="entry name" value="urea_amlyse_rel"/>
    <property type="match status" value="1"/>
</dbReference>
<protein>
    <submittedName>
        <fullName evidence="5">Biotin-dependent carboxyltransferase family protein</fullName>
    </submittedName>
</protein>
<proteinExistence type="predicted"/>
<dbReference type="InterPro" id="IPR052708">
    <property type="entry name" value="PxpC"/>
</dbReference>
<evidence type="ECO:0000256" key="2">
    <source>
        <dbReference type="ARBA" id="ARBA00022801"/>
    </source>
</evidence>
<dbReference type="EMBL" id="JBHLTP010000003">
    <property type="protein sequence ID" value="MFC0522760.1"/>
    <property type="molecule type" value="Genomic_DNA"/>
</dbReference>
<organism evidence="5 6">
    <name type="scientific">Pontibacillus salicampi</name>
    <dbReference type="NCBI Taxonomy" id="1449801"/>
    <lineage>
        <taxon>Bacteria</taxon>
        <taxon>Bacillati</taxon>
        <taxon>Bacillota</taxon>
        <taxon>Bacilli</taxon>
        <taxon>Bacillales</taxon>
        <taxon>Bacillaceae</taxon>
        <taxon>Pontibacillus</taxon>
    </lineage>
</organism>
<dbReference type="InterPro" id="IPR029000">
    <property type="entry name" value="Cyclophilin-like_dom_sf"/>
</dbReference>
<evidence type="ECO:0000256" key="1">
    <source>
        <dbReference type="ARBA" id="ARBA00022741"/>
    </source>
</evidence>
<evidence type="ECO:0000313" key="5">
    <source>
        <dbReference type="EMBL" id="MFC0522760.1"/>
    </source>
</evidence>
<dbReference type="Pfam" id="PF02626">
    <property type="entry name" value="CT_A_B"/>
    <property type="match status" value="1"/>
</dbReference>
<keyword evidence="3" id="KW-0067">ATP-binding</keyword>
<sequence>MIKVLKTGLLTTIQDKGRIGYQKQGIIASGVMDPIAQRITNLLVGNNEYEAVLEMTLAGPKLEFQSDALIAISGGDLSPSINGKAVKQWRPVYVKAGSVLTFGQAKKGCRAYLAIAGSIDVPIVMGSKSTYLRAGIGGFEGRGLQSEDLLSTGSPSDIAQERVAELAKEANGNAFLEMDWYVASDFAPNFNEQQEVRVIKGREYEWFSAKSKEDFLTSSYTISTQSDRMGYRLEGTSLYRDNEASLLSEAVAFGTIQVPSNGQPIILLADRQTTGGYPKIAQIASVDLPIIGQIKPGSTIRFTEISLDEAQELYLQREKKIQELIQGIQLKTKSR</sequence>
<evidence type="ECO:0000313" key="6">
    <source>
        <dbReference type="Proteomes" id="UP001589836"/>
    </source>
</evidence>
<comment type="caution">
    <text evidence="5">The sequence shown here is derived from an EMBL/GenBank/DDBJ whole genome shotgun (WGS) entry which is preliminary data.</text>
</comment>
<dbReference type="InterPro" id="IPR003778">
    <property type="entry name" value="CT_A_B"/>
</dbReference>
<dbReference type="PANTHER" id="PTHR43309">
    <property type="entry name" value="5-OXOPROLINASE SUBUNIT C"/>
    <property type="match status" value="1"/>
</dbReference>
<dbReference type="SUPFAM" id="SSF50891">
    <property type="entry name" value="Cyclophilin-like"/>
    <property type="match status" value="1"/>
</dbReference>
<evidence type="ECO:0000259" key="4">
    <source>
        <dbReference type="SMART" id="SM00797"/>
    </source>
</evidence>
<dbReference type="RefSeq" id="WP_377345292.1">
    <property type="nucleotide sequence ID" value="NZ_JBHLTP010000003.1"/>
</dbReference>
<dbReference type="Gene3D" id="2.40.100.10">
    <property type="entry name" value="Cyclophilin-like"/>
    <property type="match status" value="1"/>
</dbReference>
<keyword evidence="2" id="KW-0378">Hydrolase</keyword>
<keyword evidence="6" id="KW-1185">Reference proteome</keyword>
<feature type="domain" description="Carboxyltransferase" evidence="4">
    <location>
        <begin position="23"/>
        <end position="320"/>
    </location>
</feature>